<evidence type="ECO:0000313" key="2">
    <source>
        <dbReference type="RefSeq" id="XP_013874184.1"/>
    </source>
</evidence>
<dbReference type="Proteomes" id="UP000192220">
    <property type="component" value="Unplaced"/>
</dbReference>
<reference evidence="2" key="1">
    <citation type="submission" date="2025-08" db="UniProtKB">
        <authorList>
            <consortium name="RefSeq"/>
        </authorList>
    </citation>
    <scope>IDENTIFICATION</scope>
    <source>
        <strain evidence="2">Quisiro</strain>
        <tissue evidence="2">Liver</tissue>
    </source>
</reference>
<dbReference type="OrthoDB" id="9947986at2759"/>
<sequence>MFFLYFREDLRIEATHFLENAFLLIVKMLEMEVEIEEDTSELVDELLHSIFFLGRLTYQFFLPERIFEGSDLLDDLMSNYPNAFELYMSHVPRRSPFSCVLDMIVHLIGQENVELIKEELGQLSSTLVQNDNSKILNSTMVCISWAESVRYYGVSMSTHHKPGRQIVIAASCLNFWDDCVADAVMTYCPQKKKKKYFDGTIRLPAEVRCEAFNIRERRSMPPCVSCSDLFGLQTTETENKSPYGNCAEAESLSKLFKNENVKERVQRSDNWNKQDRTRAEQDVLRHLKQVLKNNQHFEWNNKEINFYIPHARLDSEEDEDFNM</sequence>
<dbReference type="AlphaFoldDB" id="A0A2I4C2J4"/>
<dbReference type="RefSeq" id="XP_013874184.1">
    <property type="nucleotide sequence ID" value="XM_014018730.1"/>
</dbReference>
<name>A0A2I4C2J4_AUSLI</name>
<dbReference type="GeneID" id="106524771"/>
<dbReference type="InParanoid" id="A0A2I4C2J4"/>
<dbReference type="KEGG" id="alim:106524771"/>
<accession>A0A2I4C2J4</accession>
<proteinExistence type="predicted"/>
<evidence type="ECO:0000313" key="1">
    <source>
        <dbReference type="Proteomes" id="UP000192220"/>
    </source>
</evidence>
<protein>
    <submittedName>
        <fullName evidence="2">Uncharacterized protein LOC106524771</fullName>
    </submittedName>
</protein>
<keyword evidence="1" id="KW-1185">Reference proteome</keyword>
<gene>
    <name evidence="2" type="primary">LOC106524771</name>
</gene>
<organism evidence="1 2">
    <name type="scientific">Austrofundulus limnaeus</name>
    <name type="common">Annual killifish</name>
    <dbReference type="NCBI Taxonomy" id="52670"/>
    <lineage>
        <taxon>Eukaryota</taxon>
        <taxon>Metazoa</taxon>
        <taxon>Chordata</taxon>
        <taxon>Craniata</taxon>
        <taxon>Vertebrata</taxon>
        <taxon>Euteleostomi</taxon>
        <taxon>Actinopterygii</taxon>
        <taxon>Neopterygii</taxon>
        <taxon>Teleostei</taxon>
        <taxon>Neoteleostei</taxon>
        <taxon>Acanthomorphata</taxon>
        <taxon>Ovalentaria</taxon>
        <taxon>Atherinomorphae</taxon>
        <taxon>Cyprinodontiformes</taxon>
        <taxon>Rivulidae</taxon>
        <taxon>Austrofundulus</taxon>
    </lineage>
</organism>